<feature type="region of interest" description="Disordered" evidence="1">
    <location>
        <begin position="1"/>
        <end position="107"/>
    </location>
</feature>
<dbReference type="Proteomes" id="UP000828390">
    <property type="component" value="Unassembled WGS sequence"/>
</dbReference>
<dbReference type="EMBL" id="JAIWYP010000005">
    <property type="protein sequence ID" value="KAH3818826.1"/>
    <property type="molecule type" value="Genomic_DNA"/>
</dbReference>
<sequence>KLRDYSGGQHDTGCGNDQENTHTSFEIPSLTFADRDDSLIPVKSRLSPGESRQRPDIAPPAASWQSPGIPKHRRHSPGLCRHQTPAEVPQRPGFNPVVAGNAPVDRG</sequence>
<evidence type="ECO:0000313" key="2">
    <source>
        <dbReference type="EMBL" id="KAH3818826.1"/>
    </source>
</evidence>
<name>A0A9D4JNN4_DREPO</name>
<protein>
    <submittedName>
        <fullName evidence="2">Uncharacterized protein</fullName>
    </submittedName>
</protein>
<comment type="caution">
    <text evidence="2">The sequence shown here is derived from an EMBL/GenBank/DDBJ whole genome shotgun (WGS) entry which is preliminary data.</text>
</comment>
<organism evidence="2 3">
    <name type="scientific">Dreissena polymorpha</name>
    <name type="common">Zebra mussel</name>
    <name type="synonym">Mytilus polymorpha</name>
    <dbReference type="NCBI Taxonomy" id="45954"/>
    <lineage>
        <taxon>Eukaryota</taxon>
        <taxon>Metazoa</taxon>
        <taxon>Spiralia</taxon>
        <taxon>Lophotrochozoa</taxon>
        <taxon>Mollusca</taxon>
        <taxon>Bivalvia</taxon>
        <taxon>Autobranchia</taxon>
        <taxon>Heteroconchia</taxon>
        <taxon>Euheterodonta</taxon>
        <taxon>Imparidentia</taxon>
        <taxon>Neoheterodontei</taxon>
        <taxon>Myida</taxon>
        <taxon>Dreissenoidea</taxon>
        <taxon>Dreissenidae</taxon>
        <taxon>Dreissena</taxon>
    </lineage>
</organism>
<feature type="compositionally biased region" description="Polar residues" evidence="1">
    <location>
        <begin position="15"/>
        <end position="26"/>
    </location>
</feature>
<reference evidence="2" key="2">
    <citation type="submission" date="2020-11" db="EMBL/GenBank/DDBJ databases">
        <authorList>
            <person name="McCartney M.A."/>
            <person name="Auch B."/>
            <person name="Kono T."/>
            <person name="Mallez S."/>
            <person name="Becker A."/>
            <person name="Gohl D.M."/>
            <person name="Silverstein K.A.T."/>
            <person name="Koren S."/>
            <person name="Bechman K.B."/>
            <person name="Herman A."/>
            <person name="Abrahante J.E."/>
            <person name="Garbe J."/>
        </authorList>
    </citation>
    <scope>NUCLEOTIDE SEQUENCE</scope>
    <source>
        <strain evidence="2">Duluth1</strain>
        <tissue evidence="2">Whole animal</tissue>
    </source>
</reference>
<accession>A0A9D4JNN4</accession>
<keyword evidence="3" id="KW-1185">Reference proteome</keyword>
<dbReference type="AlphaFoldDB" id="A0A9D4JNN4"/>
<feature type="non-terminal residue" evidence="2">
    <location>
        <position position="1"/>
    </location>
</feature>
<reference evidence="2" key="1">
    <citation type="journal article" date="2019" name="bioRxiv">
        <title>The Genome of the Zebra Mussel, Dreissena polymorpha: A Resource for Invasive Species Research.</title>
        <authorList>
            <person name="McCartney M.A."/>
            <person name="Auch B."/>
            <person name="Kono T."/>
            <person name="Mallez S."/>
            <person name="Zhang Y."/>
            <person name="Obille A."/>
            <person name="Becker A."/>
            <person name="Abrahante J.E."/>
            <person name="Garbe J."/>
            <person name="Badalamenti J.P."/>
            <person name="Herman A."/>
            <person name="Mangelson H."/>
            <person name="Liachko I."/>
            <person name="Sullivan S."/>
            <person name="Sone E.D."/>
            <person name="Koren S."/>
            <person name="Silverstein K.A.T."/>
            <person name="Beckman K.B."/>
            <person name="Gohl D.M."/>
        </authorList>
    </citation>
    <scope>NUCLEOTIDE SEQUENCE</scope>
    <source>
        <strain evidence="2">Duluth1</strain>
        <tissue evidence="2">Whole animal</tissue>
    </source>
</reference>
<evidence type="ECO:0000313" key="3">
    <source>
        <dbReference type="Proteomes" id="UP000828390"/>
    </source>
</evidence>
<proteinExistence type="predicted"/>
<gene>
    <name evidence="2" type="ORF">DPMN_120552</name>
</gene>
<evidence type="ECO:0000256" key="1">
    <source>
        <dbReference type="SAM" id="MobiDB-lite"/>
    </source>
</evidence>